<sequence>MSSREHNSVVVGVEGSDTASTALREAAKIAAQRELRLDIIHALDFAPYGFGGPYVDAGGVYEWVEEAGKAILAEAEQFAREIDPKLEVHTEIAIGSATQWLIESSAQARRVVVGASASGKAATAVLGNTAVGVASHGKCPVIVVRDRDGAVPSEGPVVVGVDGSALSAQAVGAAFEEASFRGVELVALHVWSDLGSAAFEDPRAAALAPQSLEEEEHAVLSESLAGWSEQYPDVKVRREVYLDNPRGRLLDWSAKAQLVVVGSRGRGGFRGMLLGSTSNTLIASAKCPVMVVRPEES</sequence>
<accession>A0A069JR61</accession>
<keyword evidence="3" id="KW-0067">ATP-binding</keyword>
<dbReference type="EMBL" id="JARDXE010000003">
    <property type="protein sequence ID" value="MDE8644455.1"/>
    <property type="molecule type" value="Genomic_DNA"/>
</dbReference>
<protein>
    <submittedName>
        <fullName evidence="6">Universal stress protein</fullName>
    </submittedName>
</protein>
<dbReference type="EMBL" id="NOVD01000025">
    <property type="protein sequence ID" value="PCK24677.1"/>
    <property type="molecule type" value="Genomic_DNA"/>
</dbReference>
<dbReference type="Gene3D" id="3.40.50.620">
    <property type="entry name" value="HUPs"/>
    <property type="match status" value="2"/>
</dbReference>
<dbReference type="InterPro" id="IPR006015">
    <property type="entry name" value="Universal_stress_UspA"/>
</dbReference>
<evidence type="ECO:0000313" key="7">
    <source>
        <dbReference type="Proteomes" id="UP000230886"/>
    </source>
</evidence>
<accession>A0A2A5J607</accession>
<name>A0A069JR61_RHOSG</name>
<evidence type="ECO:0000313" key="6">
    <source>
        <dbReference type="EMBL" id="PCK24677.1"/>
    </source>
</evidence>
<reference evidence="6 7" key="1">
    <citation type="submission" date="2017-07" db="EMBL/GenBank/DDBJ databases">
        <title>Draft sequence of Rhodococcus enclensis 23b-28.</title>
        <authorList>
            <person name="Besaury L."/>
            <person name="Sancelme M."/>
            <person name="Amato P."/>
            <person name="Lallement A."/>
            <person name="Delort A.-M."/>
        </authorList>
    </citation>
    <scope>NUCLEOTIDE SEQUENCE [LARGE SCALE GENOMIC DNA]</scope>
    <source>
        <strain evidence="6 7">23b-28</strain>
    </source>
</reference>
<comment type="similarity">
    <text evidence="1">Belongs to the universal stress protein A family.</text>
</comment>
<gene>
    <name evidence="6" type="ORF">CHR55_24340</name>
    <name evidence="5" type="ORF">PXH69_05800</name>
</gene>
<dbReference type="PANTHER" id="PTHR46268">
    <property type="entry name" value="STRESS RESPONSE PROTEIN NHAX"/>
    <property type="match status" value="1"/>
</dbReference>
<dbReference type="Pfam" id="PF00582">
    <property type="entry name" value="Usp"/>
    <property type="match status" value="2"/>
</dbReference>
<evidence type="ECO:0000256" key="1">
    <source>
        <dbReference type="ARBA" id="ARBA00008791"/>
    </source>
</evidence>
<dbReference type="GeneID" id="64142327"/>
<dbReference type="Proteomes" id="UP001217325">
    <property type="component" value="Unassembled WGS sequence"/>
</dbReference>
<dbReference type="PANTHER" id="PTHR46268:SF27">
    <property type="entry name" value="UNIVERSAL STRESS PROTEIN RV2623"/>
    <property type="match status" value="1"/>
</dbReference>
<dbReference type="Proteomes" id="UP000230886">
    <property type="component" value="Unassembled WGS sequence"/>
</dbReference>
<evidence type="ECO:0000259" key="4">
    <source>
        <dbReference type="Pfam" id="PF00582"/>
    </source>
</evidence>
<feature type="domain" description="UspA" evidence="4">
    <location>
        <begin position="8"/>
        <end position="145"/>
    </location>
</feature>
<proteinExistence type="inferred from homology"/>
<evidence type="ECO:0000256" key="3">
    <source>
        <dbReference type="ARBA" id="ARBA00022840"/>
    </source>
</evidence>
<dbReference type="PRINTS" id="PR01438">
    <property type="entry name" value="UNVRSLSTRESS"/>
</dbReference>
<dbReference type="InterPro" id="IPR006016">
    <property type="entry name" value="UspA"/>
</dbReference>
<comment type="caution">
    <text evidence="6">The sequence shown here is derived from an EMBL/GenBank/DDBJ whole genome shotgun (WGS) entry which is preliminary data.</text>
</comment>
<dbReference type="AlphaFoldDB" id="A0A069JR61"/>
<dbReference type="RefSeq" id="WP_007727672.1">
    <property type="nucleotide sequence ID" value="NZ_AP023172.1"/>
</dbReference>
<organism evidence="6 7">
    <name type="scientific">Rhodococcus qingshengii</name>
    <dbReference type="NCBI Taxonomy" id="334542"/>
    <lineage>
        <taxon>Bacteria</taxon>
        <taxon>Bacillati</taxon>
        <taxon>Actinomycetota</taxon>
        <taxon>Actinomycetes</taxon>
        <taxon>Mycobacteriales</taxon>
        <taxon>Nocardiaceae</taxon>
        <taxon>Rhodococcus</taxon>
        <taxon>Rhodococcus erythropolis group</taxon>
    </lineage>
</organism>
<evidence type="ECO:0000256" key="2">
    <source>
        <dbReference type="ARBA" id="ARBA00022741"/>
    </source>
</evidence>
<feature type="domain" description="UspA" evidence="4">
    <location>
        <begin position="156"/>
        <end position="293"/>
    </location>
</feature>
<dbReference type="SUPFAM" id="SSF52402">
    <property type="entry name" value="Adenine nucleotide alpha hydrolases-like"/>
    <property type="match status" value="2"/>
</dbReference>
<evidence type="ECO:0000313" key="5">
    <source>
        <dbReference type="EMBL" id="MDE8644455.1"/>
    </source>
</evidence>
<dbReference type="GO" id="GO:0005524">
    <property type="term" value="F:ATP binding"/>
    <property type="evidence" value="ECO:0007669"/>
    <property type="project" value="UniProtKB-KW"/>
</dbReference>
<reference evidence="5" key="2">
    <citation type="submission" date="2023-02" db="EMBL/GenBank/DDBJ databases">
        <title>A novel hydrolase synthesized by Rhodococcus erythropolis HQ is responsible for the detoxification of Zearalenone.</title>
        <authorList>
            <person name="Hu J."/>
            <person name="Xu J."/>
        </authorList>
    </citation>
    <scope>NUCLEOTIDE SEQUENCE</scope>
    <source>
        <strain evidence="5">HQ</strain>
    </source>
</reference>
<dbReference type="InterPro" id="IPR014729">
    <property type="entry name" value="Rossmann-like_a/b/a_fold"/>
</dbReference>
<keyword evidence="2" id="KW-0547">Nucleotide-binding</keyword>